<dbReference type="NCBIfam" id="TIGR03156">
    <property type="entry name" value="GTP_HflX"/>
    <property type="match status" value="1"/>
</dbReference>
<dbReference type="GO" id="GO:0046872">
    <property type="term" value="F:metal ion binding"/>
    <property type="evidence" value="ECO:0007669"/>
    <property type="project" value="UniProtKB-KW"/>
</dbReference>
<keyword evidence="4" id="KW-0460">Magnesium</keyword>
<dbReference type="InterPro" id="IPR042108">
    <property type="entry name" value="GTPase_HflX_N_sf"/>
</dbReference>
<feature type="domain" description="Hflx-type G" evidence="8">
    <location>
        <begin position="404"/>
        <end position="572"/>
    </location>
</feature>
<dbReference type="CDD" id="cd01878">
    <property type="entry name" value="HflX"/>
    <property type="match status" value="1"/>
</dbReference>
<comment type="caution">
    <text evidence="9">The sequence shown here is derived from an EMBL/GenBank/DDBJ whole genome shotgun (WGS) entry which is preliminary data.</text>
</comment>
<dbReference type="GO" id="GO:0043022">
    <property type="term" value="F:ribosome binding"/>
    <property type="evidence" value="ECO:0007669"/>
    <property type="project" value="TreeGrafter"/>
</dbReference>
<dbReference type="GO" id="GO:0005525">
    <property type="term" value="F:GTP binding"/>
    <property type="evidence" value="ECO:0007669"/>
    <property type="project" value="UniProtKB-UniRule"/>
</dbReference>
<feature type="coiled-coil region" evidence="7">
    <location>
        <begin position="363"/>
        <end position="397"/>
    </location>
</feature>
<keyword evidence="1 6" id="KW-0963">Cytoplasm</keyword>
<dbReference type="InterPro" id="IPR025121">
    <property type="entry name" value="GTPase_HflX_N"/>
</dbReference>
<evidence type="ECO:0000256" key="7">
    <source>
        <dbReference type="SAM" id="Coils"/>
    </source>
</evidence>
<evidence type="ECO:0000256" key="1">
    <source>
        <dbReference type="ARBA" id="ARBA00022490"/>
    </source>
</evidence>
<dbReference type="Gene3D" id="3.40.50.11060">
    <property type="entry name" value="GTPase HflX, N-terminal domain"/>
    <property type="match status" value="1"/>
</dbReference>
<evidence type="ECO:0000313" key="9">
    <source>
        <dbReference type="EMBL" id="OIQ52157.1"/>
    </source>
</evidence>
<dbReference type="SUPFAM" id="SSF52540">
    <property type="entry name" value="P-loop containing nucleoside triphosphate hydrolases"/>
    <property type="match status" value="1"/>
</dbReference>
<dbReference type="GO" id="GO:0005737">
    <property type="term" value="C:cytoplasm"/>
    <property type="evidence" value="ECO:0007669"/>
    <property type="project" value="UniProtKB-SubCell"/>
</dbReference>
<dbReference type="Pfam" id="PF13167">
    <property type="entry name" value="GTP-bdg_N"/>
    <property type="match status" value="1"/>
</dbReference>
<accession>A0A1J5N029</accession>
<keyword evidence="3 6" id="KW-0547">Nucleotide-binding</keyword>
<evidence type="ECO:0000256" key="4">
    <source>
        <dbReference type="ARBA" id="ARBA00022842"/>
    </source>
</evidence>
<protein>
    <recommendedName>
        <fullName evidence="6">GTPase HflX</fullName>
    </recommendedName>
    <alternativeName>
        <fullName evidence="6">GTP-binding protein HflX</fullName>
    </alternativeName>
</protein>
<dbReference type="HAMAP" id="MF_00900">
    <property type="entry name" value="GTPase_HflX"/>
    <property type="match status" value="1"/>
</dbReference>
<dbReference type="InterPro" id="IPR030394">
    <property type="entry name" value="G_HFLX_dom"/>
</dbReference>
<dbReference type="FunFam" id="3.40.50.11060:FF:000001">
    <property type="entry name" value="GTPase HflX"/>
    <property type="match status" value="1"/>
</dbReference>
<dbReference type="InterPro" id="IPR006073">
    <property type="entry name" value="GTP-bd"/>
</dbReference>
<dbReference type="Pfam" id="PF16360">
    <property type="entry name" value="GTP-bdg_M"/>
    <property type="match status" value="1"/>
</dbReference>
<dbReference type="AlphaFoldDB" id="A0A1J5N029"/>
<dbReference type="PANTHER" id="PTHR10229:SF0">
    <property type="entry name" value="GTP-BINDING PROTEIN 6-RELATED"/>
    <property type="match status" value="1"/>
</dbReference>
<evidence type="ECO:0000256" key="6">
    <source>
        <dbReference type="HAMAP-Rule" id="MF_00900"/>
    </source>
</evidence>
<dbReference type="Gene3D" id="3.40.50.300">
    <property type="entry name" value="P-loop containing nucleotide triphosphate hydrolases"/>
    <property type="match status" value="1"/>
</dbReference>
<dbReference type="RefSeq" id="WP_242652837.1">
    <property type="nucleotide sequence ID" value="NZ_LKAQ01000001.1"/>
</dbReference>
<dbReference type="PANTHER" id="PTHR10229">
    <property type="entry name" value="GTP-BINDING PROTEIN HFLX"/>
    <property type="match status" value="1"/>
</dbReference>
<dbReference type="InterPro" id="IPR016496">
    <property type="entry name" value="GTPase_HflX"/>
</dbReference>
<dbReference type="Pfam" id="PF01926">
    <property type="entry name" value="MMR_HSR1"/>
    <property type="match status" value="1"/>
</dbReference>
<evidence type="ECO:0000313" key="10">
    <source>
        <dbReference type="Proteomes" id="UP000181901"/>
    </source>
</evidence>
<keyword evidence="5 6" id="KW-0342">GTP-binding</keyword>
<dbReference type="GO" id="GO:0003924">
    <property type="term" value="F:GTPase activity"/>
    <property type="evidence" value="ECO:0007669"/>
    <property type="project" value="UniProtKB-UniRule"/>
</dbReference>
<name>A0A1J5N029_9BACT</name>
<gene>
    <name evidence="6 9" type="primary">hflX</name>
    <name evidence="9" type="ORF">BerOc1_00630</name>
</gene>
<sequence length="572" mass="64029">MGFQKFFGCGNRSWDRRGHVLSRSVIIAQKPKGNLQGLKPSQIKRLSRLYQRQFPVSEAYTNEQARELAELSEDTGRQLGLLIDRQGKVAMVLVGDNRSIYIPELPRARMSSGRLRGLRLLHTHLAEESLSQEDLMDMVFLRLDSVASLTVREGFPVAVEAAHLLPPNTDEKSYELFPPVRWDRFDHDLGAITSAIEDEFGRQADGQGLGSDEDRALLVSVDETPRPVQELSLEELAELADTAGLVAAGTMIQRVRQRNPKFIMGKGKLADLEVRALQANASIIIFDQELSPTQMRNLAEITERKILDRTQLILDIFAQHATSKSGKLQVEMAQLKYTLPRLVGKNRAMSRLMGGIGGRGPGETKLEIDRRRANDRLTRLKAELKQVRRHRSQTRERRAKAGLPIVSLVGYTNAGKSTLLNTLTSSKVLAEDKLFATLDPTSRRIRFPEEREVVLTDTVGFIRRLPPDLKEAFRATLEELDSADLLVLVCDASHPEVEEQVEAVRAILDEMELAEIPSILVLNKWDRLDEEGREAMARVFPEGIPAVAVDRASLEPVVEAILGNLPWEKQGA</sequence>
<comment type="subunit">
    <text evidence="6">Monomer. Associates with the 50S ribosomal subunit.</text>
</comment>
<dbReference type="Gene3D" id="6.10.250.2860">
    <property type="match status" value="1"/>
</dbReference>
<dbReference type="PRINTS" id="PR00326">
    <property type="entry name" value="GTP1OBG"/>
</dbReference>
<organism evidence="9 10">
    <name type="scientific">Pseudodesulfovibrio hydrargyri</name>
    <dbReference type="NCBI Taxonomy" id="2125990"/>
    <lineage>
        <taxon>Bacteria</taxon>
        <taxon>Pseudomonadati</taxon>
        <taxon>Thermodesulfobacteriota</taxon>
        <taxon>Desulfovibrionia</taxon>
        <taxon>Desulfovibrionales</taxon>
        <taxon>Desulfovibrionaceae</taxon>
    </lineage>
</organism>
<comment type="function">
    <text evidence="6">GTPase that associates with the 50S ribosomal subunit and may have a role during protein synthesis or ribosome biogenesis.</text>
</comment>
<dbReference type="InterPro" id="IPR027417">
    <property type="entry name" value="P-loop_NTPase"/>
</dbReference>
<dbReference type="EMBL" id="LKAQ01000001">
    <property type="protein sequence ID" value="OIQ52157.1"/>
    <property type="molecule type" value="Genomic_DNA"/>
</dbReference>
<comment type="subcellular location">
    <subcellularLocation>
        <location evidence="6">Cytoplasm</location>
    </subcellularLocation>
    <text evidence="6">May associate with membranes.</text>
</comment>
<comment type="similarity">
    <text evidence="6">Belongs to the TRAFAC class OBG-HflX-like GTPase superfamily. HflX GTPase family.</text>
</comment>
<keyword evidence="2" id="KW-0479">Metal-binding</keyword>
<keyword evidence="10" id="KW-1185">Reference proteome</keyword>
<dbReference type="Proteomes" id="UP000181901">
    <property type="component" value="Unassembled WGS sequence"/>
</dbReference>
<evidence type="ECO:0000256" key="2">
    <source>
        <dbReference type="ARBA" id="ARBA00022723"/>
    </source>
</evidence>
<reference evidence="9 10" key="1">
    <citation type="submission" date="2015-09" db="EMBL/GenBank/DDBJ databases">
        <title>Genome of Desulfovibrio dechloracetivorans BerOc1, a mercury methylating strain isolated from highly hydrocarbons and metals contaminated coastal sediments.</title>
        <authorList>
            <person name="Goni Urriza M."/>
            <person name="Gassie C."/>
            <person name="Bouchez O."/>
            <person name="Klopp C."/>
            <person name="Ranchou-Peyruse A."/>
            <person name="Remy G."/>
        </authorList>
    </citation>
    <scope>NUCLEOTIDE SEQUENCE [LARGE SCALE GENOMIC DNA]</scope>
    <source>
        <strain evidence="9 10">BerOc1</strain>
    </source>
</reference>
<dbReference type="PROSITE" id="PS51705">
    <property type="entry name" value="G_HFLX"/>
    <property type="match status" value="1"/>
</dbReference>
<evidence type="ECO:0000256" key="3">
    <source>
        <dbReference type="ARBA" id="ARBA00022741"/>
    </source>
</evidence>
<keyword evidence="7" id="KW-0175">Coiled coil</keyword>
<proteinExistence type="inferred from homology"/>
<evidence type="ECO:0000256" key="5">
    <source>
        <dbReference type="ARBA" id="ARBA00023134"/>
    </source>
</evidence>
<evidence type="ECO:0000259" key="8">
    <source>
        <dbReference type="PROSITE" id="PS51705"/>
    </source>
</evidence>
<dbReference type="InterPro" id="IPR032305">
    <property type="entry name" value="GTP-bd_M"/>
</dbReference>